<sequence>MLRERKIPYLALQLIRLRLGFGYPGVPEALALLEVYRSGHMVATVTVSKDGGIYHVSVPSAQVEPYQVPAEQPVGIPALIPGYDAQDDRS</sequence>
<reference evidence="2" key="1">
    <citation type="journal article" date="2019" name="Int. J. Syst. Evol. Microbiol.">
        <title>The Global Catalogue of Microorganisms (GCM) 10K type strain sequencing project: providing services to taxonomists for standard genome sequencing and annotation.</title>
        <authorList>
            <consortium name="The Broad Institute Genomics Platform"/>
            <consortium name="The Broad Institute Genome Sequencing Center for Infectious Disease"/>
            <person name="Wu L."/>
            <person name="Ma J."/>
        </authorList>
    </citation>
    <scope>NUCLEOTIDE SEQUENCE [LARGE SCALE GENOMIC DNA]</scope>
    <source>
        <strain evidence="2">TBRC 1276</strain>
    </source>
</reference>
<protein>
    <submittedName>
        <fullName evidence="1">Uncharacterized protein</fullName>
    </submittedName>
</protein>
<dbReference type="EMBL" id="JBHSBI010000009">
    <property type="protein sequence ID" value="MFC4009410.1"/>
    <property type="molecule type" value="Genomic_DNA"/>
</dbReference>
<evidence type="ECO:0000313" key="1">
    <source>
        <dbReference type="EMBL" id="MFC4009410.1"/>
    </source>
</evidence>
<dbReference type="RefSeq" id="WP_379529460.1">
    <property type="nucleotide sequence ID" value="NZ_JBHSBI010000009.1"/>
</dbReference>
<keyword evidence="2" id="KW-1185">Reference proteome</keyword>
<organism evidence="1 2">
    <name type="scientific">Nonomuraea purpurea</name>
    <dbReference type="NCBI Taxonomy" id="1849276"/>
    <lineage>
        <taxon>Bacteria</taxon>
        <taxon>Bacillati</taxon>
        <taxon>Actinomycetota</taxon>
        <taxon>Actinomycetes</taxon>
        <taxon>Streptosporangiales</taxon>
        <taxon>Streptosporangiaceae</taxon>
        <taxon>Nonomuraea</taxon>
    </lineage>
</organism>
<comment type="caution">
    <text evidence="1">The sequence shown here is derived from an EMBL/GenBank/DDBJ whole genome shotgun (WGS) entry which is preliminary data.</text>
</comment>
<evidence type="ECO:0000313" key="2">
    <source>
        <dbReference type="Proteomes" id="UP001595851"/>
    </source>
</evidence>
<gene>
    <name evidence="1" type="ORF">ACFOY2_19415</name>
</gene>
<accession>A0ABV8G5X4</accession>
<name>A0ABV8G5X4_9ACTN</name>
<proteinExistence type="predicted"/>
<dbReference type="Proteomes" id="UP001595851">
    <property type="component" value="Unassembled WGS sequence"/>
</dbReference>